<reference evidence="1" key="1">
    <citation type="submission" date="2022-06" db="EMBL/GenBank/DDBJ databases">
        <title>Genome sequence of Phormidium yuhuli AB48 isolated from an industrial photobioreactor environment.</title>
        <authorList>
            <person name="Qiu Y."/>
            <person name="Noonan A.J.C."/>
            <person name="Dofher K."/>
            <person name="Koch M."/>
            <person name="Kieft B."/>
            <person name="Lin X."/>
            <person name="Ziels R.M."/>
            <person name="Hallam S.J."/>
        </authorList>
    </citation>
    <scope>NUCLEOTIDE SEQUENCE</scope>
    <source>
        <strain evidence="1">AB48</strain>
    </source>
</reference>
<dbReference type="RefSeq" id="WP_252662399.1">
    <property type="nucleotide sequence ID" value="NZ_CP098611.1"/>
</dbReference>
<accession>A0ABY5ANE6</accession>
<dbReference type="Proteomes" id="UP001056708">
    <property type="component" value="Chromosome"/>
</dbReference>
<gene>
    <name evidence="1" type="ORF">NEA10_16205</name>
</gene>
<name>A0ABY5ANE6_9CYAN</name>
<protein>
    <submittedName>
        <fullName evidence="1">Uncharacterized protein</fullName>
    </submittedName>
</protein>
<dbReference type="EMBL" id="CP098611">
    <property type="protein sequence ID" value="USR90367.1"/>
    <property type="molecule type" value="Genomic_DNA"/>
</dbReference>
<proteinExistence type="predicted"/>
<sequence>MPQRYRYTAGAIAHPYSAIDLASSGGLVPENNPLRPLKLNFEQKFVKFDTPTGV</sequence>
<organism evidence="1 2">
    <name type="scientific">Phormidium yuhuli AB48</name>
    <dbReference type="NCBI Taxonomy" id="2940671"/>
    <lineage>
        <taxon>Bacteria</taxon>
        <taxon>Bacillati</taxon>
        <taxon>Cyanobacteriota</taxon>
        <taxon>Cyanophyceae</taxon>
        <taxon>Oscillatoriophycideae</taxon>
        <taxon>Oscillatoriales</taxon>
        <taxon>Oscillatoriaceae</taxon>
        <taxon>Phormidium</taxon>
        <taxon>Phormidium yuhuli</taxon>
    </lineage>
</organism>
<evidence type="ECO:0000313" key="2">
    <source>
        <dbReference type="Proteomes" id="UP001056708"/>
    </source>
</evidence>
<evidence type="ECO:0000313" key="1">
    <source>
        <dbReference type="EMBL" id="USR90367.1"/>
    </source>
</evidence>
<keyword evidence="2" id="KW-1185">Reference proteome</keyword>